<evidence type="ECO:0000313" key="4">
    <source>
        <dbReference type="Proteomes" id="UP000823891"/>
    </source>
</evidence>
<dbReference type="InterPro" id="IPR003488">
    <property type="entry name" value="DprA"/>
</dbReference>
<dbReference type="Proteomes" id="UP000823891">
    <property type="component" value="Unassembled WGS sequence"/>
</dbReference>
<dbReference type="AlphaFoldDB" id="A0A9D2SRR6"/>
<comment type="caution">
    <text evidence="3">The sequence shown here is derived from an EMBL/GenBank/DDBJ whole genome shotgun (WGS) entry which is preliminary data.</text>
</comment>
<name>A0A9D2SRR6_9FIRM</name>
<dbReference type="PANTHER" id="PTHR43022:SF1">
    <property type="entry name" value="PROTEIN SMF"/>
    <property type="match status" value="1"/>
</dbReference>
<dbReference type="EMBL" id="DWWS01000052">
    <property type="protein sequence ID" value="HJC25005.1"/>
    <property type="molecule type" value="Genomic_DNA"/>
</dbReference>
<reference evidence="3" key="2">
    <citation type="submission" date="2021-04" db="EMBL/GenBank/DDBJ databases">
        <authorList>
            <person name="Gilroy R."/>
        </authorList>
    </citation>
    <scope>NUCLEOTIDE SEQUENCE</scope>
    <source>
        <strain evidence="3">USAMLcec2-132</strain>
    </source>
</reference>
<comment type="similarity">
    <text evidence="1">Belongs to the DprA/Smf family.</text>
</comment>
<sequence length="405" mass="43951">MDAMGSAERVFGLEEEKLGRLLTPAQLKKLLTERRRTDIFQSYERLRREGIELYPASDPLYPRRLLPIPDRPEAIYVRGRLPDENTPAVAVIGARVCSAYGAYLAERFAACLAAAGVCIISGLARGIDGIGQTAALKSGGTVCAVLGCGPDICYPPENRRLYEDVMRHGAVISEYPPGTPPRAGLFPQRNRIISGLADLVLVVEARQKSGTLITVDMALEQGKEVWAVPGRITDELSRGCNQLICQGASPALSPEALLEELKKLPLSRGRLSAQEEGERFAQEGDGTILVPGGRWEIPEQREETGNTDGDAGRNGAEFGENALRTAILNSLDVSPESAERLHEKLKASGMSCTLAQLTQLLVELTLEGACVQEGNRFRKEMPQTARIFGKEGAATAELPERFSKL</sequence>
<accession>A0A9D2SRR6</accession>
<evidence type="ECO:0000259" key="2">
    <source>
        <dbReference type="Pfam" id="PF02481"/>
    </source>
</evidence>
<feature type="domain" description="Smf/DprA SLOG" evidence="2">
    <location>
        <begin position="56"/>
        <end position="261"/>
    </location>
</feature>
<evidence type="ECO:0000256" key="1">
    <source>
        <dbReference type="ARBA" id="ARBA00006525"/>
    </source>
</evidence>
<proteinExistence type="inferred from homology"/>
<dbReference type="NCBIfam" id="TIGR00732">
    <property type="entry name" value="dprA"/>
    <property type="match status" value="1"/>
</dbReference>
<gene>
    <name evidence="3" type="primary">dprA</name>
    <name evidence="3" type="ORF">H9761_15100</name>
</gene>
<dbReference type="SUPFAM" id="SSF102405">
    <property type="entry name" value="MCP/YpsA-like"/>
    <property type="match status" value="1"/>
</dbReference>
<reference evidence="3" key="1">
    <citation type="journal article" date="2021" name="PeerJ">
        <title>Extensive microbial diversity within the chicken gut microbiome revealed by metagenomics and culture.</title>
        <authorList>
            <person name="Gilroy R."/>
            <person name="Ravi A."/>
            <person name="Getino M."/>
            <person name="Pursley I."/>
            <person name="Horton D.L."/>
            <person name="Alikhan N.F."/>
            <person name="Baker D."/>
            <person name="Gharbi K."/>
            <person name="Hall N."/>
            <person name="Watson M."/>
            <person name="Adriaenssens E.M."/>
            <person name="Foster-Nyarko E."/>
            <person name="Jarju S."/>
            <person name="Secka A."/>
            <person name="Antonio M."/>
            <person name="Oren A."/>
            <person name="Chaudhuri R.R."/>
            <person name="La Ragione R."/>
            <person name="Hildebrand F."/>
            <person name="Pallen M.J."/>
        </authorList>
    </citation>
    <scope>NUCLEOTIDE SEQUENCE</scope>
    <source>
        <strain evidence="3">USAMLcec2-132</strain>
    </source>
</reference>
<protein>
    <submittedName>
        <fullName evidence="3">DNA-processing protein DprA</fullName>
    </submittedName>
</protein>
<dbReference type="PANTHER" id="PTHR43022">
    <property type="entry name" value="PROTEIN SMF"/>
    <property type="match status" value="1"/>
</dbReference>
<dbReference type="InterPro" id="IPR057666">
    <property type="entry name" value="DrpA_SLOG"/>
</dbReference>
<organism evidence="3 4">
    <name type="scientific">Candidatus Eisenbergiella merdavium</name>
    <dbReference type="NCBI Taxonomy" id="2838551"/>
    <lineage>
        <taxon>Bacteria</taxon>
        <taxon>Bacillati</taxon>
        <taxon>Bacillota</taxon>
        <taxon>Clostridia</taxon>
        <taxon>Lachnospirales</taxon>
        <taxon>Lachnospiraceae</taxon>
        <taxon>Eisenbergiella</taxon>
    </lineage>
</organism>
<dbReference type="Pfam" id="PF02481">
    <property type="entry name" value="DNA_processg_A"/>
    <property type="match status" value="1"/>
</dbReference>
<dbReference type="Gene3D" id="3.40.50.450">
    <property type="match status" value="1"/>
</dbReference>
<dbReference type="GO" id="GO:0009294">
    <property type="term" value="P:DNA-mediated transformation"/>
    <property type="evidence" value="ECO:0007669"/>
    <property type="project" value="InterPro"/>
</dbReference>
<evidence type="ECO:0000313" key="3">
    <source>
        <dbReference type="EMBL" id="HJC25005.1"/>
    </source>
</evidence>